<dbReference type="AlphaFoldDB" id="A0A0F9FRQ9"/>
<accession>A0A0F9FRQ9</accession>
<protein>
    <submittedName>
        <fullName evidence="1">Uncharacterized protein</fullName>
    </submittedName>
</protein>
<organism evidence="1">
    <name type="scientific">marine sediment metagenome</name>
    <dbReference type="NCBI Taxonomy" id="412755"/>
    <lineage>
        <taxon>unclassified sequences</taxon>
        <taxon>metagenomes</taxon>
        <taxon>ecological metagenomes</taxon>
    </lineage>
</organism>
<evidence type="ECO:0000313" key="1">
    <source>
        <dbReference type="EMBL" id="KKL60060.1"/>
    </source>
</evidence>
<gene>
    <name evidence="1" type="ORF">LCGC14_2209070</name>
</gene>
<name>A0A0F9FRQ9_9ZZZZ</name>
<sequence length="142" mass="15991">MKMIGVAADIYAGLFDGSKYSEKKAPQQKKEDKKDTRSHWCAEHETAFFKTDKMKAFAHNITGTSEWCYEHRSSEPDEQKGPPPLKDLGELFSRAAKFGLSPQDVRAAVEVDTDDDIIDYDEAWKATAKKFAATIKAQQEAK</sequence>
<dbReference type="EMBL" id="LAZR01029277">
    <property type="protein sequence ID" value="KKL60060.1"/>
    <property type="molecule type" value="Genomic_DNA"/>
</dbReference>
<proteinExistence type="predicted"/>
<comment type="caution">
    <text evidence="1">The sequence shown here is derived from an EMBL/GenBank/DDBJ whole genome shotgun (WGS) entry which is preliminary data.</text>
</comment>
<reference evidence="1" key="1">
    <citation type="journal article" date="2015" name="Nature">
        <title>Complex archaea that bridge the gap between prokaryotes and eukaryotes.</title>
        <authorList>
            <person name="Spang A."/>
            <person name="Saw J.H."/>
            <person name="Jorgensen S.L."/>
            <person name="Zaremba-Niedzwiedzka K."/>
            <person name="Martijn J."/>
            <person name="Lind A.E."/>
            <person name="van Eijk R."/>
            <person name="Schleper C."/>
            <person name="Guy L."/>
            <person name="Ettema T.J."/>
        </authorList>
    </citation>
    <scope>NUCLEOTIDE SEQUENCE</scope>
</reference>